<evidence type="ECO:0000256" key="2">
    <source>
        <dbReference type="ARBA" id="ARBA00023125"/>
    </source>
</evidence>
<dbReference type="Proteomes" id="UP000728647">
    <property type="component" value="Unassembled WGS sequence"/>
</dbReference>
<dbReference type="PANTHER" id="PTHR43132:SF2">
    <property type="entry name" value="ARSENICAL RESISTANCE OPERON REPRESSOR ARSR-RELATED"/>
    <property type="match status" value="1"/>
</dbReference>
<dbReference type="Pfam" id="PF01022">
    <property type="entry name" value="HTH_5"/>
    <property type="match status" value="1"/>
</dbReference>
<dbReference type="Proteomes" id="UP001016761">
    <property type="component" value="Unassembled WGS sequence"/>
</dbReference>
<dbReference type="CDD" id="cd00090">
    <property type="entry name" value="HTH_ARSR"/>
    <property type="match status" value="1"/>
</dbReference>
<dbReference type="PRINTS" id="PR00778">
    <property type="entry name" value="HTHARSR"/>
</dbReference>
<evidence type="ECO:0000313" key="6">
    <source>
        <dbReference type="EMBL" id="NUC70779.1"/>
    </source>
</evidence>
<proteinExistence type="predicted"/>
<dbReference type="EMBL" id="JABUQZ010000001">
    <property type="protein sequence ID" value="NUC70779.1"/>
    <property type="molecule type" value="Genomic_DNA"/>
</dbReference>
<dbReference type="PANTHER" id="PTHR43132">
    <property type="entry name" value="ARSENICAL RESISTANCE OPERON REPRESSOR ARSR-RELATED"/>
    <property type="match status" value="1"/>
</dbReference>
<dbReference type="AlphaFoldDB" id="A0A8J8KJF8"/>
<evidence type="ECO:0000313" key="5">
    <source>
        <dbReference type="EMBL" id="NUB93314.1"/>
    </source>
</evidence>
<comment type="caution">
    <text evidence="5">The sequence shown here is derived from an EMBL/GenBank/DDBJ whole genome shotgun (WGS) entry which is preliminary data.</text>
</comment>
<evidence type="ECO:0000256" key="3">
    <source>
        <dbReference type="ARBA" id="ARBA00023163"/>
    </source>
</evidence>
<dbReference type="InterPro" id="IPR011991">
    <property type="entry name" value="ArsR-like_HTH"/>
</dbReference>
<dbReference type="SUPFAM" id="SSF46785">
    <property type="entry name" value="Winged helix' DNA-binding domain"/>
    <property type="match status" value="1"/>
</dbReference>
<dbReference type="OrthoDB" id="46231at2157"/>
<keyword evidence="8" id="KW-1185">Reference proteome</keyword>
<evidence type="ECO:0000313" key="7">
    <source>
        <dbReference type="Proteomes" id="UP000728647"/>
    </source>
</evidence>
<evidence type="ECO:0000259" key="4">
    <source>
        <dbReference type="PROSITE" id="PS50987"/>
    </source>
</evidence>
<dbReference type="EMBL" id="JABURA010000001">
    <property type="protein sequence ID" value="NUB93314.1"/>
    <property type="molecule type" value="Genomic_DNA"/>
</dbReference>
<keyword evidence="2" id="KW-0238">DNA-binding</keyword>
<keyword evidence="1" id="KW-0805">Transcription regulation</keyword>
<dbReference type="Gene3D" id="1.10.10.10">
    <property type="entry name" value="Winged helix-like DNA-binding domain superfamily/Winged helix DNA-binding domain"/>
    <property type="match status" value="1"/>
</dbReference>
<dbReference type="RefSeq" id="WP_174678857.1">
    <property type="nucleotide sequence ID" value="NZ_JABUQZ010000001.1"/>
</dbReference>
<dbReference type="PROSITE" id="PS50987">
    <property type="entry name" value="HTH_ARSR_2"/>
    <property type="match status" value="1"/>
</dbReference>
<accession>A0A8J8KJF8</accession>
<dbReference type="SMART" id="SM00418">
    <property type="entry name" value="HTH_ARSR"/>
    <property type="match status" value="1"/>
</dbReference>
<reference evidence="5 8" key="1">
    <citation type="submission" date="2020-06" db="EMBL/GenBank/DDBJ databases">
        <title>Haloterrigena sp. nov., an extremely halophilic archaeon isolated from a saline sediment.</title>
        <authorList>
            <person name="Liu B.-B."/>
        </authorList>
    </citation>
    <scope>NUCLEOTIDE SEQUENCE</scope>
    <source>
        <strain evidence="5">SYSU A121-1</strain>
        <strain evidence="6 8">SYSU A558-1</strain>
    </source>
</reference>
<feature type="domain" description="HTH arsR-type" evidence="4">
    <location>
        <begin position="34"/>
        <end position="128"/>
    </location>
</feature>
<dbReference type="GO" id="GO:0003677">
    <property type="term" value="F:DNA binding"/>
    <property type="evidence" value="ECO:0007669"/>
    <property type="project" value="UniProtKB-KW"/>
</dbReference>
<evidence type="ECO:0000256" key="1">
    <source>
        <dbReference type="ARBA" id="ARBA00023015"/>
    </source>
</evidence>
<name>A0A8J8KJF8_9EURY</name>
<gene>
    <name evidence="5" type="ORF">HT576_20135</name>
    <name evidence="6" type="ORF">HTZ84_00370</name>
</gene>
<evidence type="ECO:0000313" key="8">
    <source>
        <dbReference type="Proteomes" id="UP001016761"/>
    </source>
</evidence>
<dbReference type="InterPro" id="IPR036390">
    <property type="entry name" value="WH_DNA-bd_sf"/>
</dbReference>
<sequence>MSSDDDALEAACRSLEGVCDDVEETVDALTEQRPAEDRVTTQAAVFGALANEHRVRILEALRDGELCACELQVALEAPQSTVATHLRRLRETGLIKGRKKGKWTYYRIADTAALELLDIGAAVDVPESD</sequence>
<organism evidence="5 7">
    <name type="scientific">Haloterrigena gelatinilytica</name>
    <dbReference type="NCBI Taxonomy" id="2741724"/>
    <lineage>
        <taxon>Archaea</taxon>
        <taxon>Methanobacteriati</taxon>
        <taxon>Methanobacteriota</taxon>
        <taxon>Stenosarchaea group</taxon>
        <taxon>Halobacteria</taxon>
        <taxon>Halobacteriales</taxon>
        <taxon>Natrialbaceae</taxon>
        <taxon>Haloterrigena</taxon>
    </lineage>
</organism>
<keyword evidence="3" id="KW-0804">Transcription</keyword>
<dbReference type="InterPro" id="IPR001845">
    <property type="entry name" value="HTH_ArsR_DNA-bd_dom"/>
</dbReference>
<dbReference type="NCBIfam" id="NF033788">
    <property type="entry name" value="HTH_metalloreg"/>
    <property type="match status" value="1"/>
</dbReference>
<dbReference type="GO" id="GO:0003700">
    <property type="term" value="F:DNA-binding transcription factor activity"/>
    <property type="evidence" value="ECO:0007669"/>
    <property type="project" value="InterPro"/>
</dbReference>
<dbReference type="InterPro" id="IPR051011">
    <property type="entry name" value="Metal_resp_trans_reg"/>
</dbReference>
<protein>
    <submittedName>
        <fullName evidence="5">Helix-turn-helix transcriptional regulator</fullName>
    </submittedName>
</protein>
<dbReference type="InterPro" id="IPR036388">
    <property type="entry name" value="WH-like_DNA-bd_sf"/>
</dbReference>